<feature type="transmembrane region" description="Helical" evidence="1">
    <location>
        <begin position="44"/>
        <end position="74"/>
    </location>
</feature>
<keyword evidence="1" id="KW-1133">Transmembrane helix</keyword>
<proteinExistence type="predicted"/>
<dbReference type="OrthoDB" id="5079002at2"/>
<keyword evidence="1" id="KW-0812">Transmembrane</keyword>
<dbReference type="EMBL" id="VLNT01000002">
    <property type="protein sequence ID" value="TSD65444.1"/>
    <property type="molecule type" value="Genomic_DNA"/>
</dbReference>
<dbReference type="Proteomes" id="UP000316988">
    <property type="component" value="Unassembled WGS sequence"/>
</dbReference>
<sequence>MSFSFLLPESRAFLRGPETGDASAWETDQAVRRLRADYERWSRLLVGVVAFAAAAGGGCVAVLFAGLSVAWRVLPRGEDLVIGLVALLMAPCGVVVLVRLRRTGRVLTRAAAAWVVVPFRSGERSTSLGGWVAARTVNVEPPIFARIALASLVSLLAVCAWSVAIVSFVSPRDLSLGFGENAAYGAAALYLALLATFCGGGLIAGPMRLANGLGAGDPLWVRVRSMFAR</sequence>
<feature type="transmembrane region" description="Helical" evidence="1">
    <location>
        <begin position="182"/>
        <end position="204"/>
    </location>
</feature>
<dbReference type="RefSeq" id="WP_143911568.1">
    <property type="nucleotide sequence ID" value="NZ_VLNT01000002.1"/>
</dbReference>
<comment type="caution">
    <text evidence="2">The sequence shown here is derived from an EMBL/GenBank/DDBJ whole genome shotgun (WGS) entry which is preliminary data.</text>
</comment>
<dbReference type="AlphaFoldDB" id="A0A554SGI0"/>
<protein>
    <submittedName>
        <fullName evidence="2">Uncharacterized protein</fullName>
    </submittedName>
</protein>
<evidence type="ECO:0000256" key="1">
    <source>
        <dbReference type="SAM" id="Phobius"/>
    </source>
</evidence>
<organism evidence="2 3">
    <name type="scientific">Aeromicrobium piscarium</name>
    <dbReference type="NCBI Taxonomy" id="2590901"/>
    <lineage>
        <taxon>Bacteria</taxon>
        <taxon>Bacillati</taxon>
        <taxon>Actinomycetota</taxon>
        <taxon>Actinomycetes</taxon>
        <taxon>Propionibacteriales</taxon>
        <taxon>Nocardioidaceae</taxon>
        <taxon>Aeromicrobium</taxon>
    </lineage>
</organism>
<keyword evidence="1" id="KW-0472">Membrane</keyword>
<evidence type="ECO:0000313" key="2">
    <source>
        <dbReference type="EMBL" id="TSD65444.1"/>
    </source>
</evidence>
<name>A0A554SGI0_9ACTN</name>
<feature type="transmembrane region" description="Helical" evidence="1">
    <location>
        <begin position="80"/>
        <end position="100"/>
    </location>
</feature>
<gene>
    <name evidence="2" type="ORF">FNM00_03180</name>
</gene>
<feature type="transmembrane region" description="Helical" evidence="1">
    <location>
        <begin position="143"/>
        <end position="170"/>
    </location>
</feature>
<accession>A0A554SGI0</accession>
<keyword evidence="3" id="KW-1185">Reference proteome</keyword>
<evidence type="ECO:0000313" key="3">
    <source>
        <dbReference type="Proteomes" id="UP000316988"/>
    </source>
</evidence>
<reference evidence="2 3" key="1">
    <citation type="submission" date="2019-07" db="EMBL/GenBank/DDBJ databases">
        <authorList>
            <person name="Zhao L.H."/>
        </authorList>
    </citation>
    <scope>NUCLEOTIDE SEQUENCE [LARGE SCALE GENOMIC DNA]</scope>
    <source>
        <strain evidence="2 3">Co35</strain>
    </source>
</reference>